<evidence type="ECO:0000256" key="3">
    <source>
        <dbReference type="ARBA" id="ARBA00022827"/>
    </source>
</evidence>
<evidence type="ECO:0000256" key="1">
    <source>
        <dbReference type="ARBA" id="ARBA00001974"/>
    </source>
</evidence>
<dbReference type="Pfam" id="PF14759">
    <property type="entry name" value="Reductase_C"/>
    <property type="match status" value="1"/>
</dbReference>
<dbReference type="GO" id="GO:0005737">
    <property type="term" value="C:cytoplasm"/>
    <property type="evidence" value="ECO:0007669"/>
    <property type="project" value="TreeGrafter"/>
</dbReference>
<dbReference type="PANTHER" id="PTHR43557">
    <property type="entry name" value="APOPTOSIS-INDUCING FACTOR 1"/>
    <property type="match status" value="1"/>
</dbReference>
<evidence type="ECO:0000313" key="8">
    <source>
        <dbReference type="Proteomes" id="UP000550729"/>
    </source>
</evidence>
<sequence>MSTSDPVVIIGAGHGGAALAAFLRQGGFAGQVMMVGVEEHLPYHRPPLSKKFTEADHVQLLRPPEFYSDNDIQLCVGMEATAVDRAAMRVELADGTTLGYSALVIATGSTPRRLSDFDANSPGVVTLRTLDDAAALGDAVRARRRLAIVGGGYVGMEVAAVARSHDVPVTIIEREERILARVASPQLSSRLSAHHERRGTDVRVGAQVVDIATRDGRPEAIELADGSSVDADVVLVGIGATPNDSLAVDAGLRCDAGIIVDAAGRTSDAHVYAVGDVTRRPVDGVAGLTRLESIPNATEQARQVAAAITGAAIPAAEVPWFWSDQFDLKLKIAGLVATEDQVVIREGTKPDSFAVFHLNSDDTIRAAETVNSPGEFMAAKKFIGQRLRVKAELLGDGSVAMRDVVLG</sequence>
<reference evidence="7 8" key="1">
    <citation type="submission" date="2020-04" db="EMBL/GenBank/DDBJ databases">
        <title>Gordonia sp. nov. TBRC 11910.</title>
        <authorList>
            <person name="Suriyachadkun C."/>
        </authorList>
    </citation>
    <scope>NUCLEOTIDE SEQUENCE [LARGE SCALE GENOMIC DNA]</scope>
    <source>
        <strain evidence="7 8">TBRC 11910</strain>
    </source>
</reference>
<protein>
    <submittedName>
        <fullName evidence="7">FAD-dependent oxidoreductase</fullName>
    </submittedName>
</protein>
<dbReference type="Proteomes" id="UP000550729">
    <property type="component" value="Unassembled WGS sequence"/>
</dbReference>
<dbReference type="PRINTS" id="PR00368">
    <property type="entry name" value="FADPNR"/>
</dbReference>
<evidence type="ECO:0000256" key="4">
    <source>
        <dbReference type="ARBA" id="ARBA00023002"/>
    </source>
</evidence>
<keyword evidence="3" id="KW-0274">FAD</keyword>
<evidence type="ECO:0000313" key="7">
    <source>
        <dbReference type="EMBL" id="NMO03957.1"/>
    </source>
</evidence>
<dbReference type="Gene3D" id="3.50.50.60">
    <property type="entry name" value="FAD/NAD(P)-binding domain"/>
    <property type="match status" value="2"/>
</dbReference>
<dbReference type="Gene3D" id="3.30.390.30">
    <property type="match status" value="1"/>
</dbReference>
<feature type="domain" description="Reductase C-terminal" evidence="6">
    <location>
        <begin position="320"/>
        <end position="404"/>
    </location>
</feature>
<organism evidence="7 8">
    <name type="scientific">Gordonia asplenii</name>
    <dbReference type="NCBI Taxonomy" id="2725283"/>
    <lineage>
        <taxon>Bacteria</taxon>
        <taxon>Bacillati</taxon>
        <taxon>Actinomycetota</taxon>
        <taxon>Actinomycetes</taxon>
        <taxon>Mycobacteriales</taxon>
        <taxon>Gordoniaceae</taxon>
        <taxon>Gordonia</taxon>
    </lineage>
</organism>
<dbReference type="SUPFAM" id="SSF51905">
    <property type="entry name" value="FAD/NAD(P)-binding domain"/>
    <property type="match status" value="2"/>
</dbReference>
<dbReference type="PRINTS" id="PR00411">
    <property type="entry name" value="PNDRDTASEI"/>
</dbReference>
<dbReference type="RefSeq" id="WP_170196463.1">
    <property type="nucleotide sequence ID" value="NZ_JABBNB010000029.1"/>
</dbReference>
<dbReference type="Pfam" id="PF07992">
    <property type="entry name" value="Pyr_redox_2"/>
    <property type="match status" value="1"/>
</dbReference>
<comment type="caution">
    <text evidence="7">The sequence shown here is derived from an EMBL/GenBank/DDBJ whole genome shotgun (WGS) entry which is preliminary data.</text>
</comment>
<dbReference type="InterPro" id="IPR023753">
    <property type="entry name" value="FAD/NAD-binding_dom"/>
</dbReference>
<gene>
    <name evidence="7" type="ORF">HH308_22335</name>
</gene>
<proteinExistence type="predicted"/>
<evidence type="ECO:0000256" key="2">
    <source>
        <dbReference type="ARBA" id="ARBA00022630"/>
    </source>
</evidence>
<dbReference type="SUPFAM" id="SSF55424">
    <property type="entry name" value="FAD/NAD-linked reductases, dimerisation (C-terminal) domain"/>
    <property type="match status" value="1"/>
</dbReference>
<comment type="cofactor">
    <cofactor evidence="1">
        <name>FAD</name>
        <dbReference type="ChEBI" id="CHEBI:57692"/>
    </cofactor>
</comment>
<dbReference type="InterPro" id="IPR050446">
    <property type="entry name" value="FAD-oxidoreductase/Apoptosis"/>
</dbReference>
<keyword evidence="4" id="KW-0560">Oxidoreductase</keyword>
<dbReference type="PANTHER" id="PTHR43557:SF2">
    <property type="entry name" value="RIESKE DOMAIN-CONTAINING PROTEIN-RELATED"/>
    <property type="match status" value="1"/>
</dbReference>
<evidence type="ECO:0000259" key="5">
    <source>
        <dbReference type="Pfam" id="PF07992"/>
    </source>
</evidence>
<dbReference type="InterPro" id="IPR016156">
    <property type="entry name" value="FAD/NAD-linked_Rdtase_dimer_sf"/>
</dbReference>
<evidence type="ECO:0000259" key="6">
    <source>
        <dbReference type="Pfam" id="PF14759"/>
    </source>
</evidence>
<keyword evidence="8" id="KW-1185">Reference proteome</keyword>
<keyword evidence="2" id="KW-0285">Flavoprotein</keyword>
<feature type="domain" description="FAD/NAD(P)-binding" evidence="5">
    <location>
        <begin position="7"/>
        <end position="301"/>
    </location>
</feature>
<accession>A0A848L0I6</accession>
<dbReference type="InterPro" id="IPR036188">
    <property type="entry name" value="FAD/NAD-bd_sf"/>
</dbReference>
<dbReference type="InterPro" id="IPR028202">
    <property type="entry name" value="Reductase_C"/>
</dbReference>
<dbReference type="EMBL" id="JABBNB010000029">
    <property type="protein sequence ID" value="NMO03957.1"/>
    <property type="molecule type" value="Genomic_DNA"/>
</dbReference>
<name>A0A848L0I6_9ACTN</name>
<dbReference type="GO" id="GO:0016651">
    <property type="term" value="F:oxidoreductase activity, acting on NAD(P)H"/>
    <property type="evidence" value="ECO:0007669"/>
    <property type="project" value="TreeGrafter"/>
</dbReference>
<dbReference type="AlphaFoldDB" id="A0A848L0I6"/>